<name>A0ABV6L5E6_9SPHI</name>
<dbReference type="RefSeq" id="WP_377022541.1">
    <property type="nucleotide sequence ID" value="NZ_JBHLTS010000021.1"/>
</dbReference>
<dbReference type="Pfam" id="PF18928">
    <property type="entry name" value="DUF5677"/>
    <property type="match status" value="1"/>
</dbReference>
<keyword evidence="2" id="KW-1185">Reference proteome</keyword>
<organism evidence="1 2">
    <name type="scientific">Mucilaginibacter angelicae</name>
    <dbReference type="NCBI Taxonomy" id="869718"/>
    <lineage>
        <taxon>Bacteria</taxon>
        <taxon>Pseudomonadati</taxon>
        <taxon>Bacteroidota</taxon>
        <taxon>Sphingobacteriia</taxon>
        <taxon>Sphingobacteriales</taxon>
        <taxon>Sphingobacteriaceae</taxon>
        <taxon>Mucilaginibacter</taxon>
    </lineage>
</organism>
<proteinExistence type="predicted"/>
<evidence type="ECO:0000313" key="2">
    <source>
        <dbReference type="Proteomes" id="UP001589828"/>
    </source>
</evidence>
<gene>
    <name evidence="1" type="ORF">ACFFGT_10830</name>
</gene>
<evidence type="ECO:0000313" key="1">
    <source>
        <dbReference type="EMBL" id="MFC0514698.1"/>
    </source>
</evidence>
<protein>
    <submittedName>
        <fullName evidence="1">DUF5677 domain-containing protein</fullName>
    </submittedName>
</protein>
<comment type="caution">
    <text evidence="1">The sequence shown here is derived from an EMBL/GenBank/DDBJ whole genome shotgun (WGS) entry which is preliminary data.</text>
</comment>
<sequence length="310" mass="36410">MTENPTEADALISEYFMKYPDNFYEQILLGPMTVIYSARKESGYEGWQNYSNLLIDKFAIHSLSFFHLSQGIVERKMDDTVRMGKGYDVFSVNALFRAMMETYMAFHWVFIAPNTLAEKEFRFLLWKLDGLYDKRKFELSEDVKLESADVLAHDFSETVDVSTRLIQNSFCQSLPPEELAKVFNPIKHKAIWRYELQAGSKLRQLKITELVQMITRTEAFLNLYRYSSMYTHSNYISVDKFRQMRGKMVKDEYAQPLLRQAILLTSLLIDDLCTDNHNAARAFSEQPFFVQRFIMQMSGHIRKVPIRPVR</sequence>
<dbReference type="InterPro" id="IPR043733">
    <property type="entry name" value="DUF5677"/>
</dbReference>
<accession>A0ABV6L5E6</accession>
<reference evidence="1 2" key="1">
    <citation type="submission" date="2024-09" db="EMBL/GenBank/DDBJ databases">
        <authorList>
            <person name="Sun Q."/>
            <person name="Mori K."/>
        </authorList>
    </citation>
    <scope>NUCLEOTIDE SEQUENCE [LARGE SCALE GENOMIC DNA]</scope>
    <source>
        <strain evidence="1 2">NCAIM B.02415</strain>
    </source>
</reference>
<dbReference type="EMBL" id="JBHLTS010000021">
    <property type="protein sequence ID" value="MFC0514698.1"/>
    <property type="molecule type" value="Genomic_DNA"/>
</dbReference>
<dbReference type="Proteomes" id="UP001589828">
    <property type="component" value="Unassembled WGS sequence"/>
</dbReference>